<dbReference type="AlphaFoldDB" id="A0A166SAJ5"/>
<gene>
    <name evidence="3" type="ORF">FIBSPDRAFT_1038907</name>
</gene>
<keyword evidence="4" id="KW-1185">Reference proteome</keyword>
<dbReference type="OrthoDB" id="10261782at2759"/>
<reference evidence="3 4" key="1">
    <citation type="journal article" date="2016" name="Mol. Biol. Evol.">
        <title>Comparative Genomics of Early-Diverging Mushroom-Forming Fungi Provides Insights into the Origins of Lignocellulose Decay Capabilities.</title>
        <authorList>
            <person name="Nagy L.G."/>
            <person name="Riley R."/>
            <person name="Tritt A."/>
            <person name="Adam C."/>
            <person name="Daum C."/>
            <person name="Floudas D."/>
            <person name="Sun H."/>
            <person name="Yadav J.S."/>
            <person name="Pangilinan J."/>
            <person name="Larsson K.H."/>
            <person name="Matsuura K."/>
            <person name="Barry K."/>
            <person name="Labutti K."/>
            <person name="Kuo R."/>
            <person name="Ohm R.A."/>
            <person name="Bhattacharya S.S."/>
            <person name="Shirouzu T."/>
            <person name="Yoshinaga Y."/>
            <person name="Martin F.M."/>
            <person name="Grigoriev I.V."/>
            <person name="Hibbett D.S."/>
        </authorList>
    </citation>
    <scope>NUCLEOTIDE SEQUENCE [LARGE SCALE GENOMIC DNA]</scope>
    <source>
        <strain evidence="3 4">CBS 109695</strain>
    </source>
</reference>
<sequence length="550" mass="59650">MTTRRSRWITLVVPVMCLLLRAGASPAQAPFSKGSDQHAEAADNSNFIFAALHSNMKAWPSVYAPNGRAMVPATIKAGTLLYHSGGNPTGMDRFAFDAEHSYGHGAGGSQATSQNGRSNMLYTYVATRPLRAIYFDGFSAEKKSDGTLDMQGVLQYGIQGFVREEATFELLWCDFEDGVQMLSVTNITIPANPDSEDAPLDTHGDAFDDEPPRGDGPPGGPSGPGGPGCRGTPTPYITQSSWSWYLATAVHHTTPDGRVVLHPVYTVTLYDPKYASLAANTQRPRRQHRLGDLSLADKAEFRAELYGAMTAWIGDLRGEGSGVDWASIAHTLIDHSSAHFTELHALLTNVTTASNATDAVATVRLTAFALIMPHVDHAAARSAVLEDVSVQCGLAFTGHIDARVYRLTPQEQRLKGAAEGVSRRICAFAAGTFDESLNLLESLAGDADAAGARAQALHALERWRGGVEELMEWLGWAMWKRCPELCAWDVCYDRMRWARQVVLERGGAPPPAEDEQELKPRCAKRSEFSGSLLFSSLHLEAGGTTSWEIV</sequence>
<evidence type="ECO:0000313" key="3">
    <source>
        <dbReference type="EMBL" id="KZP29221.1"/>
    </source>
</evidence>
<feature type="region of interest" description="Disordered" evidence="1">
    <location>
        <begin position="190"/>
        <end position="233"/>
    </location>
</feature>
<accession>A0A166SAJ5</accession>
<keyword evidence="2" id="KW-0732">Signal</keyword>
<evidence type="ECO:0000256" key="1">
    <source>
        <dbReference type="SAM" id="MobiDB-lite"/>
    </source>
</evidence>
<feature type="compositionally biased region" description="Basic and acidic residues" evidence="1">
    <location>
        <begin position="200"/>
        <end position="213"/>
    </location>
</feature>
<proteinExistence type="predicted"/>
<name>A0A166SAJ5_9AGAM</name>
<evidence type="ECO:0000256" key="2">
    <source>
        <dbReference type="SAM" id="SignalP"/>
    </source>
</evidence>
<dbReference type="PANTHER" id="PTHR35204:SF1">
    <property type="entry name" value="ENTEROTOXIN"/>
    <property type="match status" value="1"/>
</dbReference>
<protein>
    <submittedName>
        <fullName evidence="3">Uncharacterized protein</fullName>
    </submittedName>
</protein>
<organism evidence="3 4">
    <name type="scientific">Athelia psychrophila</name>
    <dbReference type="NCBI Taxonomy" id="1759441"/>
    <lineage>
        <taxon>Eukaryota</taxon>
        <taxon>Fungi</taxon>
        <taxon>Dikarya</taxon>
        <taxon>Basidiomycota</taxon>
        <taxon>Agaricomycotina</taxon>
        <taxon>Agaricomycetes</taxon>
        <taxon>Agaricomycetidae</taxon>
        <taxon>Atheliales</taxon>
        <taxon>Atheliaceae</taxon>
        <taxon>Athelia</taxon>
    </lineage>
</organism>
<evidence type="ECO:0000313" key="4">
    <source>
        <dbReference type="Proteomes" id="UP000076532"/>
    </source>
</evidence>
<dbReference type="EMBL" id="KV417499">
    <property type="protein sequence ID" value="KZP29221.1"/>
    <property type="molecule type" value="Genomic_DNA"/>
</dbReference>
<dbReference type="Proteomes" id="UP000076532">
    <property type="component" value="Unassembled WGS sequence"/>
</dbReference>
<dbReference type="InterPro" id="IPR038921">
    <property type="entry name" value="YOR389W-like"/>
</dbReference>
<feature type="signal peptide" evidence="2">
    <location>
        <begin position="1"/>
        <end position="24"/>
    </location>
</feature>
<feature type="chain" id="PRO_5007879479" evidence="2">
    <location>
        <begin position="25"/>
        <end position="550"/>
    </location>
</feature>
<dbReference type="STRING" id="436010.A0A166SAJ5"/>
<dbReference type="PANTHER" id="PTHR35204">
    <property type="entry name" value="YALI0A21131P"/>
    <property type="match status" value="1"/>
</dbReference>